<evidence type="ECO:0000256" key="5">
    <source>
        <dbReference type="ARBA" id="ARBA00023136"/>
    </source>
</evidence>
<dbReference type="AlphaFoldDB" id="J4W9M3"/>
<evidence type="ECO:0000256" key="1">
    <source>
        <dbReference type="ARBA" id="ARBA00022452"/>
    </source>
</evidence>
<feature type="transmembrane region" description="Helical" evidence="8">
    <location>
        <begin position="94"/>
        <end position="112"/>
    </location>
</feature>
<keyword evidence="2 6" id="KW-0812">Transmembrane</keyword>
<dbReference type="RefSeq" id="XP_008597482.1">
    <property type="nucleotide sequence ID" value="XM_008599260.1"/>
</dbReference>
<proteinExistence type="inferred from homology"/>
<dbReference type="HOGENOM" id="CLU_026505_1_0_1"/>
<dbReference type="GeneID" id="19887175"/>
<feature type="region of interest" description="Disordered" evidence="7">
    <location>
        <begin position="572"/>
        <end position="595"/>
    </location>
</feature>
<keyword evidence="8" id="KW-1133">Transmembrane helix</keyword>
<name>J4W9M3_BEAB2</name>
<reference evidence="9 10" key="1">
    <citation type="journal article" date="2012" name="Sci. Rep.">
        <title>Genomic perspectives on the evolution of fungal entomopathogenicity in Beauveria bassiana.</title>
        <authorList>
            <person name="Xiao G."/>
            <person name="Ying S.H."/>
            <person name="Zheng P."/>
            <person name="Wang Z.L."/>
            <person name="Zhang S."/>
            <person name="Xie X.Q."/>
            <person name="Shang Y."/>
            <person name="St Leger R.J."/>
            <person name="Zhao G.P."/>
            <person name="Wang C."/>
            <person name="Feng M.G."/>
        </authorList>
    </citation>
    <scope>NUCLEOTIDE SEQUENCE [LARGE SCALE GENOMIC DNA]</scope>
    <source>
        <strain evidence="9 10">ARSEF 2860</strain>
    </source>
</reference>
<dbReference type="GO" id="GO:0045040">
    <property type="term" value="P:protein insertion into mitochondrial outer membrane"/>
    <property type="evidence" value="ECO:0007669"/>
    <property type="project" value="UniProtKB-UniRule"/>
</dbReference>
<dbReference type="GO" id="GO:0001401">
    <property type="term" value="C:SAM complex"/>
    <property type="evidence" value="ECO:0007669"/>
    <property type="project" value="TreeGrafter"/>
</dbReference>
<dbReference type="FunCoup" id="J4W9M3">
    <property type="interactions" value="47"/>
</dbReference>
<evidence type="ECO:0000256" key="7">
    <source>
        <dbReference type="SAM" id="MobiDB-lite"/>
    </source>
</evidence>
<dbReference type="GO" id="GO:0051654">
    <property type="term" value="P:establishment of mitochondrion localization"/>
    <property type="evidence" value="ECO:0007669"/>
    <property type="project" value="TreeGrafter"/>
</dbReference>
<comment type="subcellular location">
    <subcellularLocation>
        <location evidence="6">Mitochondrion outer membrane</location>
        <topology evidence="6">Multi-pass membrane protein</topology>
    </subcellularLocation>
    <text evidence="6">The ERMES/MDM complex localizes to a few discrete foci (around 10 per single cell), that represent mitochondria-endoplasmic reticulum junctions. These foci are often found next to mtDNA nucleoids.</text>
</comment>
<dbReference type="InParanoid" id="J4W9M3"/>
<dbReference type="GO" id="GO:0070096">
    <property type="term" value="P:mitochondrial outer membrane translocase complex assembly"/>
    <property type="evidence" value="ECO:0007669"/>
    <property type="project" value="UniProtKB-UniRule"/>
</dbReference>
<keyword evidence="10" id="KW-1185">Reference proteome</keyword>
<keyword evidence="4 6" id="KW-0496">Mitochondrion</keyword>
<comment type="function">
    <text evidence="6">Component of the ERMES/MDM complex, which serves as a molecular tether to connect the endoplasmic reticulum and mitochondria. Components of this complex are involved in the control of mitochondrial shape and protein biogenesis and may function in phospholipid exchange. MDM10 is involved in the late assembly steps of the general translocase of the mitochondrial outer membrane (TOM complex). Functions in the TOM40-specific route of the assembly of outer membrane beta-barrel proteins, including the association of TOM40 with the receptor TOM22 and small TOM proteins. Can associate with the SAM(core) complex as well as the MDM12-MMM1 complex, both involved in late steps of the major beta-barrel assembly pathway, that is responsible for biogenesis of all outer membrane beta-barrel proteins. May act as a switch that shuttles between both complexes and channels precursor proteins into the TOM40-specific pathway. Plays a role in mitochondrial morphology and in the inheritance of mitochondria.</text>
</comment>
<evidence type="ECO:0000256" key="6">
    <source>
        <dbReference type="HAMAP-Rule" id="MF_03102"/>
    </source>
</evidence>
<sequence length="671" mass="72348">MLADRPYTSLRWAAKTQDAASTALQGGHLLKHLYYLILMTVFVTTTLPTAQQGLARSVINSVLQLGIAVVLGFTDIIQSATVDGVGLGKSYTNMFWFVIGAAAASLSILAVWGKVPRASSDLTADEKAKLIEDAMTVQRRQSAARDGNRADQSFATRNIRGYQRLHVAGGDEMREFMDHVHSAFYEATGWSRDNSYAALNSTSDALLNFPTPRGLRLALSALASPNFATSYQLGSVGVVDGSISYLFSSVPLRVLLTPQSEKVALPTLLRSYRPLTPLEPLPSPLPAVGGGGVPHPGGPQASLLYGRLYLPQSQLEGLVVKRLSRHLQVQFSAVSGQHLRNGGTTLGLAQYDVGKYAVEGLASSDGGLLGLRGIYNFGGDAEKLHGGAETAATVPDGTGEQQSAMIGITATPKAQPPNGEKERIYGRFSTGAEIYYGTLNKSGGISLATRFATLPSHRGTPLTATLTLNPLMGSVGASYAVVAGRHCTLATRMEFNVFSYESAWAVGMELWRKPFTRPPSEENDSSLSPSPTPASCARERSFRAKMEWRLDDANPHQAAEADGQRLLADRADAENAAASGSPPSAGWQQRRRKQSQRTVVDEAKELHQPGWKAQEEEYAGVLKARFDQNLRIGLLWEGRVKSLLFSLGSGIDLRHMDKPFRTLGLEIQFSS</sequence>
<keyword evidence="5 6" id="KW-0472">Membrane</keyword>
<feature type="transmembrane region" description="Helical" evidence="8">
    <location>
        <begin position="62"/>
        <end position="82"/>
    </location>
</feature>
<comment type="similarity">
    <text evidence="6">Belongs to the MDM10 family.</text>
</comment>
<dbReference type="OrthoDB" id="2103793at2759"/>
<protein>
    <recommendedName>
        <fullName evidence="6">Mitochondrial distribution and morphology protein 10</fullName>
    </recommendedName>
    <alternativeName>
        <fullName evidence="6">Mitochondrial inheritance component MDM10</fullName>
    </alternativeName>
</protein>
<feature type="transmembrane region" description="Helical" evidence="8">
    <location>
        <begin position="32"/>
        <end position="50"/>
    </location>
</feature>
<feature type="region of interest" description="Disordered" evidence="7">
    <location>
        <begin position="517"/>
        <end position="538"/>
    </location>
</feature>
<dbReference type="GO" id="GO:0015914">
    <property type="term" value="P:phospholipid transport"/>
    <property type="evidence" value="ECO:0007669"/>
    <property type="project" value="TreeGrafter"/>
</dbReference>
<evidence type="ECO:0000256" key="8">
    <source>
        <dbReference type="SAM" id="Phobius"/>
    </source>
</evidence>
<dbReference type="Pfam" id="PF12519">
    <property type="entry name" value="MDM10"/>
    <property type="match status" value="1"/>
</dbReference>
<feature type="compositionally biased region" description="Low complexity" evidence="7">
    <location>
        <begin position="574"/>
        <end position="586"/>
    </location>
</feature>
<dbReference type="Proteomes" id="UP000002762">
    <property type="component" value="Unassembled WGS sequence"/>
</dbReference>
<gene>
    <name evidence="6" type="primary">MDM10</name>
    <name evidence="9" type="ORF">BBA_04163</name>
</gene>
<evidence type="ECO:0000313" key="10">
    <source>
        <dbReference type="Proteomes" id="UP000002762"/>
    </source>
</evidence>
<evidence type="ECO:0000256" key="2">
    <source>
        <dbReference type="ARBA" id="ARBA00022692"/>
    </source>
</evidence>
<dbReference type="HAMAP" id="MF_03102">
    <property type="entry name" value="Mdm10"/>
    <property type="match status" value="1"/>
</dbReference>
<dbReference type="PANTHER" id="PTHR28035:SF1">
    <property type="entry name" value="MITOCHONDRIAL DISTRIBUTION AND MORPHOLOGY PROTEIN 10"/>
    <property type="match status" value="1"/>
</dbReference>
<evidence type="ECO:0000313" key="9">
    <source>
        <dbReference type="EMBL" id="EJP66870.1"/>
    </source>
</evidence>
<dbReference type="InterPro" id="IPR027539">
    <property type="entry name" value="Mdm10"/>
</dbReference>
<organism evidence="9 10">
    <name type="scientific">Beauveria bassiana (strain ARSEF 2860)</name>
    <name type="common">White muscardine disease fungus</name>
    <name type="synonym">Tritirachium shiotae</name>
    <dbReference type="NCBI Taxonomy" id="655819"/>
    <lineage>
        <taxon>Eukaryota</taxon>
        <taxon>Fungi</taxon>
        <taxon>Dikarya</taxon>
        <taxon>Ascomycota</taxon>
        <taxon>Pezizomycotina</taxon>
        <taxon>Sordariomycetes</taxon>
        <taxon>Hypocreomycetidae</taxon>
        <taxon>Hypocreales</taxon>
        <taxon>Cordycipitaceae</taxon>
        <taxon>Beauveria</taxon>
    </lineage>
</organism>
<dbReference type="GO" id="GO:1990456">
    <property type="term" value="P:mitochondrion-endoplasmic reticulum membrane tethering"/>
    <property type="evidence" value="ECO:0007669"/>
    <property type="project" value="UniProtKB-UniRule"/>
</dbReference>
<dbReference type="STRING" id="655819.J4W9M3"/>
<comment type="subunit">
    <text evidence="6">Component of the ER-mitochondria encounter structure (ERMES) or MDM complex, composed of MMM1, MDM10, MDM12 and MDM34. Associates with the mitochondrial outer membrane sorting assembly machinery SAM(core) complex.</text>
</comment>
<keyword evidence="3 6" id="KW-1000">Mitochondrion outer membrane</keyword>
<comment type="domain">
    <text evidence="6">Lacks alpha-helical transmembrane segments, suggesting that it resides in the membrane via beta-sheet conformations similar to those predicted for other outer membrane proteins and porin.</text>
</comment>
<dbReference type="GO" id="GO:0032865">
    <property type="term" value="C:ERMES complex"/>
    <property type="evidence" value="ECO:0007669"/>
    <property type="project" value="UniProtKB-UniRule"/>
</dbReference>
<evidence type="ECO:0000256" key="4">
    <source>
        <dbReference type="ARBA" id="ARBA00023128"/>
    </source>
</evidence>
<keyword evidence="1 6" id="KW-1134">Transmembrane beta strand</keyword>
<evidence type="ECO:0000256" key="3">
    <source>
        <dbReference type="ARBA" id="ARBA00022787"/>
    </source>
</evidence>
<accession>J4W9M3</accession>
<dbReference type="PANTHER" id="PTHR28035">
    <property type="entry name" value="MITOCHONDRIAL DISTRIBUTION AND MORPHOLOGY PROTEIN 10"/>
    <property type="match status" value="1"/>
</dbReference>
<dbReference type="EMBL" id="JH725158">
    <property type="protein sequence ID" value="EJP66870.1"/>
    <property type="molecule type" value="Genomic_DNA"/>
</dbReference>